<dbReference type="Proteomes" id="UP000076532">
    <property type="component" value="Unassembled WGS sequence"/>
</dbReference>
<evidence type="ECO:0000256" key="1">
    <source>
        <dbReference type="SAM" id="MobiDB-lite"/>
    </source>
</evidence>
<feature type="compositionally biased region" description="Basic and acidic residues" evidence="1">
    <location>
        <begin position="76"/>
        <end position="86"/>
    </location>
</feature>
<accession>A0A166QQ56</accession>
<dbReference type="AlphaFoldDB" id="A0A166QQ56"/>
<feature type="region of interest" description="Disordered" evidence="1">
    <location>
        <begin position="54"/>
        <end position="86"/>
    </location>
</feature>
<dbReference type="EMBL" id="KV417509">
    <property type="protein sequence ID" value="KZP27416.1"/>
    <property type="molecule type" value="Genomic_DNA"/>
</dbReference>
<keyword evidence="3" id="KW-1185">Reference proteome</keyword>
<organism evidence="2 3">
    <name type="scientific">Athelia psychrophila</name>
    <dbReference type="NCBI Taxonomy" id="1759441"/>
    <lineage>
        <taxon>Eukaryota</taxon>
        <taxon>Fungi</taxon>
        <taxon>Dikarya</taxon>
        <taxon>Basidiomycota</taxon>
        <taxon>Agaricomycotina</taxon>
        <taxon>Agaricomycetes</taxon>
        <taxon>Agaricomycetidae</taxon>
        <taxon>Atheliales</taxon>
        <taxon>Atheliaceae</taxon>
        <taxon>Athelia</taxon>
    </lineage>
</organism>
<evidence type="ECO:0000313" key="2">
    <source>
        <dbReference type="EMBL" id="KZP27416.1"/>
    </source>
</evidence>
<gene>
    <name evidence="2" type="ORF">FIBSPDRAFT_853611</name>
</gene>
<name>A0A166QQ56_9AGAM</name>
<protein>
    <submittedName>
        <fullName evidence="2">Uncharacterized protein</fullName>
    </submittedName>
</protein>
<sequence length="86" mass="9138">MLLLVPQAGSWQCEYEDRAVWAGGLPGMVSIWNSNRGIVQESYATLHGGVCNRPGVSNNRVEPDGAGPEFPTAGDRASDRHQSAAA</sequence>
<evidence type="ECO:0000313" key="3">
    <source>
        <dbReference type="Proteomes" id="UP000076532"/>
    </source>
</evidence>
<proteinExistence type="predicted"/>
<reference evidence="2 3" key="1">
    <citation type="journal article" date="2016" name="Mol. Biol. Evol.">
        <title>Comparative Genomics of Early-Diverging Mushroom-Forming Fungi Provides Insights into the Origins of Lignocellulose Decay Capabilities.</title>
        <authorList>
            <person name="Nagy L.G."/>
            <person name="Riley R."/>
            <person name="Tritt A."/>
            <person name="Adam C."/>
            <person name="Daum C."/>
            <person name="Floudas D."/>
            <person name="Sun H."/>
            <person name="Yadav J.S."/>
            <person name="Pangilinan J."/>
            <person name="Larsson K.H."/>
            <person name="Matsuura K."/>
            <person name="Barry K."/>
            <person name="Labutti K."/>
            <person name="Kuo R."/>
            <person name="Ohm R.A."/>
            <person name="Bhattacharya S.S."/>
            <person name="Shirouzu T."/>
            <person name="Yoshinaga Y."/>
            <person name="Martin F.M."/>
            <person name="Grigoriev I.V."/>
            <person name="Hibbett D.S."/>
        </authorList>
    </citation>
    <scope>NUCLEOTIDE SEQUENCE [LARGE SCALE GENOMIC DNA]</scope>
    <source>
        <strain evidence="2 3">CBS 109695</strain>
    </source>
</reference>